<evidence type="ECO:0008006" key="5">
    <source>
        <dbReference type="Google" id="ProtNLM"/>
    </source>
</evidence>
<evidence type="ECO:0000313" key="3">
    <source>
        <dbReference type="EMBL" id="PYI50967.1"/>
    </source>
</evidence>
<evidence type="ECO:0000313" key="4">
    <source>
        <dbReference type="Proteomes" id="UP000247476"/>
    </source>
</evidence>
<reference evidence="3 4" key="1">
    <citation type="submission" date="2018-05" db="EMBL/GenBank/DDBJ databases">
        <title>Paenibacillus flagellatus sp. nov., isolated from selenium mineral soil.</title>
        <authorList>
            <person name="Dai X."/>
        </authorList>
    </citation>
    <scope>NUCLEOTIDE SEQUENCE [LARGE SCALE GENOMIC DNA]</scope>
    <source>
        <strain evidence="3 4">DXL2</strain>
    </source>
</reference>
<evidence type="ECO:0000256" key="1">
    <source>
        <dbReference type="ARBA" id="ARBA00023015"/>
    </source>
</evidence>
<accession>A0A2V5KKA5</accession>
<keyword evidence="1" id="KW-0805">Transcription regulation</keyword>
<evidence type="ECO:0000256" key="2">
    <source>
        <dbReference type="ARBA" id="ARBA00023163"/>
    </source>
</evidence>
<dbReference type="GO" id="GO:0006355">
    <property type="term" value="P:regulation of DNA-templated transcription"/>
    <property type="evidence" value="ECO:0007669"/>
    <property type="project" value="InterPro"/>
</dbReference>
<protein>
    <recommendedName>
        <fullName evidence="5">OmpR/PhoB-type domain-containing protein</fullName>
    </recommendedName>
</protein>
<dbReference type="GO" id="GO:0003677">
    <property type="term" value="F:DNA binding"/>
    <property type="evidence" value="ECO:0007669"/>
    <property type="project" value="InterPro"/>
</dbReference>
<gene>
    <name evidence="3" type="ORF">DLM86_26700</name>
</gene>
<proteinExistence type="predicted"/>
<organism evidence="3 4">
    <name type="scientific">Paenibacillus flagellatus</name>
    <dbReference type="NCBI Taxonomy" id="2211139"/>
    <lineage>
        <taxon>Bacteria</taxon>
        <taxon>Bacillati</taxon>
        <taxon>Bacillota</taxon>
        <taxon>Bacilli</taxon>
        <taxon>Bacillales</taxon>
        <taxon>Paenibacillaceae</taxon>
        <taxon>Paenibacillus</taxon>
    </lineage>
</organism>
<dbReference type="Proteomes" id="UP000247476">
    <property type="component" value="Unassembled WGS sequence"/>
</dbReference>
<dbReference type="AlphaFoldDB" id="A0A2V5KKA5"/>
<comment type="caution">
    <text evidence="3">The sequence shown here is derived from an EMBL/GenBank/DDBJ whole genome shotgun (WGS) entry which is preliminary data.</text>
</comment>
<name>A0A2V5KKA5_9BACL</name>
<dbReference type="EMBL" id="QJVJ01000015">
    <property type="protein sequence ID" value="PYI50967.1"/>
    <property type="molecule type" value="Genomic_DNA"/>
</dbReference>
<dbReference type="SUPFAM" id="SSF46894">
    <property type="entry name" value="C-terminal effector domain of the bipartite response regulators"/>
    <property type="match status" value="1"/>
</dbReference>
<dbReference type="InterPro" id="IPR036388">
    <property type="entry name" value="WH-like_DNA-bd_sf"/>
</dbReference>
<dbReference type="Gene3D" id="1.10.10.10">
    <property type="entry name" value="Winged helix-like DNA-binding domain superfamily/Winged helix DNA-binding domain"/>
    <property type="match status" value="1"/>
</dbReference>
<keyword evidence="2" id="KW-0804">Transcription</keyword>
<dbReference type="InterPro" id="IPR016032">
    <property type="entry name" value="Sig_transdc_resp-reg_C-effctor"/>
</dbReference>
<keyword evidence="4" id="KW-1185">Reference proteome</keyword>
<sequence>MGGFSIGLPHAENKLLSWKTNKEKEVCAFLIHHEETPADTALIIESIWPGYDVKKAKSYLYTCLSYLRRSLQEHDVPISVDKAGNGFTIRLDGAAADVTTFEGMLDDMLSEFPASSGINESIYLGYVAQVSGLRDKALTHDLITLQPF</sequence>